<dbReference type="SMART" id="SM00112">
    <property type="entry name" value="CA"/>
    <property type="match status" value="1"/>
</dbReference>
<evidence type="ECO:0000313" key="5">
    <source>
        <dbReference type="Proteomes" id="UP001017257"/>
    </source>
</evidence>
<accession>A0ABY5RZQ2</accession>
<reference evidence="4" key="1">
    <citation type="submission" date="2022-08" db="EMBL/GenBank/DDBJ databases">
        <title>Microvirga terrae sp. nov., isolated from soil.</title>
        <authorList>
            <person name="Kim K.H."/>
            <person name="Seo Y.L."/>
            <person name="Kim J.M."/>
            <person name="Lee J.K."/>
            <person name="Han D.M."/>
            <person name="Jeon C.O."/>
        </authorList>
    </citation>
    <scope>NUCLEOTIDE SEQUENCE</scope>
    <source>
        <strain evidence="4">R24</strain>
        <plasmid evidence="4">pR24_1</plasmid>
    </source>
</reference>
<dbReference type="SUPFAM" id="SSF51120">
    <property type="entry name" value="beta-Roll"/>
    <property type="match status" value="2"/>
</dbReference>
<dbReference type="Gene3D" id="2.150.10.10">
    <property type="entry name" value="Serralysin-like metalloprotease, C-terminal"/>
    <property type="match status" value="3"/>
</dbReference>
<keyword evidence="5" id="KW-1185">Reference proteome</keyword>
<dbReference type="Pfam" id="PF05345">
    <property type="entry name" value="He_PIG"/>
    <property type="match status" value="1"/>
</dbReference>
<dbReference type="SMART" id="SM00736">
    <property type="entry name" value="CADG"/>
    <property type="match status" value="1"/>
</dbReference>
<protein>
    <submittedName>
        <fullName evidence="4">Ig domain-containing protein</fullName>
    </submittedName>
</protein>
<gene>
    <name evidence="4" type="ORF">HPT29_025410</name>
</gene>
<dbReference type="Pfam" id="PF00353">
    <property type="entry name" value="HemolysinCabind"/>
    <property type="match status" value="3"/>
</dbReference>
<dbReference type="Gene3D" id="2.60.40.10">
    <property type="entry name" value="Immunoglobulins"/>
    <property type="match status" value="1"/>
</dbReference>
<dbReference type="InterPro" id="IPR001343">
    <property type="entry name" value="Hemolysn_Ca-bd"/>
</dbReference>
<dbReference type="EMBL" id="CP102846">
    <property type="protein sequence ID" value="UVF22493.1"/>
    <property type="molecule type" value="Genomic_DNA"/>
</dbReference>
<keyword evidence="2" id="KW-0964">Secreted</keyword>
<dbReference type="PANTHER" id="PTHR38340">
    <property type="entry name" value="S-LAYER PROTEIN"/>
    <property type="match status" value="1"/>
</dbReference>
<evidence type="ECO:0000256" key="1">
    <source>
        <dbReference type="ARBA" id="ARBA00004613"/>
    </source>
</evidence>
<proteinExistence type="predicted"/>
<dbReference type="PRINTS" id="PR00313">
    <property type="entry name" value="CABNDNGRPT"/>
</dbReference>
<evidence type="ECO:0000313" key="4">
    <source>
        <dbReference type="EMBL" id="UVF22493.1"/>
    </source>
</evidence>
<sequence length="674" mass="71121">MANYSVPTIDDMGLHNLFREFGTANITAFNFTSLTVQFANGGSAMIEGVGLVVDEPQYNPLVSGTVTTIRIFNAVHIEVASITDLNIGANGLGAVLTADPSDFEFPINIMRYIFSGDDSVQGSDGYDVIYVGTGNDTVSAGDGTDFIYAGPGAATIDGGEGRDTLNFAEDFAGYPTYTAGLNLNLVAGTGTNTDGKPLLISGIEDVVGSLGDDTITANDFDNFLFGNDGDDSISAGGGNDILYGGRGNDTLDGGAGDDMFFIGEMEMNTYLTGNKLLIGGEGHDTANLLGSLSDFDYTFNGDNNLVFTHKISGAKFTVTGIETIFDGVRTYTVDDFRSPIETPPTDIFIPEDTFWSYTIPESVFGPGAVNVSFKTDGFQPLPSWITYDPATRTLSGTPPKDDNGALGLSLTAIVNSSPKTIYLNIDFTPVNDAPTNLTLSNGSVIENPAAEAFVGQLSATDVDSGAVLTYELIDSAGGRFKLNGSQLVVADPAKIDYEQARSHTVIVKVSDQFGASTTQKFTISVQDVAKETAVGGMGDDLIKGGSGSDKLYGGLGKDVLTGGKGKDAFIFDTKASKANADKITDFNVKDDSIYLDNAVFTKLGKKGSEKSPAKLNQDFFTIGSKAKDKNDYIVYDNKKGVLYYDADGSGKGKAVEIATLSKNLKMTAADFFVI</sequence>
<dbReference type="InterPro" id="IPR018511">
    <property type="entry name" value="Hemolysin-typ_Ca-bd_CS"/>
</dbReference>
<dbReference type="InterPro" id="IPR002126">
    <property type="entry name" value="Cadherin-like_dom"/>
</dbReference>
<name>A0ABY5RZQ2_9HYPH</name>
<keyword evidence="4" id="KW-0614">Plasmid</keyword>
<dbReference type="PROSITE" id="PS50268">
    <property type="entry name" value="CADHERIN_2"/>
    <property type="match status" value="1"/>
</dbReference>
<dbReference type="CDD" id="cd11304">
    <property type="entry name" value="Cadherin_repeat"/>
    <property type="match status" value="1"/>
</dbReference>
<dbReference type="PROSITE" id="PS00330">
    <property type="entry name" value="HEMOLYSIN_CALCIUM"/>
    <property type="match status" value="4"/>
</dbReference>
<evidence type="ECO:0000256" key="2">
    <source>
        <dbReference type="ARBA" id="ARBA00022525"/>
    </source>
</evidence>
<dbReference type="InterPro" id="IPR006644">
    <property type="entry name" value="Cadg"/>
</dbReference>
<dbReference type="PANTHER" id="PTHR38340:SF1">
    <property type="entry name" value="S-LAYER PROTEIN"/>
    <property type="match status" value="1"/>
</dbReference>
<dbReference type="SUPFAM" id="SSF49313">
    <property type="entry name" value="Cadherin-like"/>
    <property type="match status" value="2"/>
</dbReference>
<dbReference type="InterPro" id="IPR011049">
    <property type="entry name" value="Serralysin-like_metalloprot_C"/>
</dbReference>
<dbReference type="InterPro" id="IPR050557">
    <property type="entry name" value="RTX_toxin/Mannuronan_C5-epim"/>
</dbReference>
<dbReference type="Proteomes" id="UP001017257">
    <property type="component" value="Plasmid pR24_1"/>
</dbReference>
<dbReference type="InterPro" id="IPR013783">
    <property type="entry name" value="Ig-like_fold"/>
</dbReference>
<comment type="subcellular location">
    <subcellularLocation>
        <location evidence="1">Secreted</location>
    </subcellularLocation>
</comment>
<feature type="domain" description="Cadherin" evidence="3">
    <location>
        <begin position="443"/>
        <end position="535"/>
    </location>
</feature>
<dbReference type="RefSeq" id="WP_173948930.1">
    <property type="nucleotide sequence ID" value="NZ_CP102846.1"/>
</dbReference>
<geneLocation type="plasmid" evidence="4 5">
    <name>pR24_1</name>
</geneLocation>
<organism evidence="4 5">
    <name type="scientific">Microvirga terrae</name>
    <dbReference type="NCBI Taxonomy" id="2740529"/>
    <lineage>
        <taxon>Bacteria</taxon>
        <taxon>Pseudomonadati</taxon>
        <taxon>Pseudomonadota</taxon>
        <taxon>Alphaproteobacteria</taxon>
        <taxon>Hyphomicrobiales</taxon>
        <taxon>Methylobacteriaceae</taxon>
        <taxon>Microvirga</taxon>
    </lineage>
</organism>
<dbReference type="InterPro" id="IPR015919">
    <property type="entry name" value="Cadherin-like_sf"/>
</dbReference>
<evidence type="ECO:0000259" key="3">
    <source>
        <dbReference type="PROSITE" id="PS50268"/>
    </source>
</evidence>